<dbReference type="InterPro" id="IPR040389">
    <property type="entry name" value="SMR"/>
</dbReference>
<dbReference type="AlphaFoldDB" id="A0AA86SYJ0"/>
<gene>
    <name evidence="4" type="ORF">AYBTSS11_LOCUS16284</name>
</gene>
<evidence type="ECO:0000256" key="1">
    <source>
        <dbReference type="ARBA" id="ARBA00023013"/>
    </source>
</evidence>
<feature type="region of interest" description="Disordered" evidence="3">
    <location>
        <begin position="78"/>
        <end position="100"/>
    </location>
</feature>
<reference evidence="4" key="1">
    <citation type="submission" date="2023-10" db="EMBL/GenBank/DDBJ databases">
        <authorList>
            <person name="Domelevo Entfellner J.-B."/>
        </authorList>
    </citation>
    <scope>NUCLEOTIDE SEQUENCE</scope>
</reference>
<dbReference type="Gramene" id="rna-AYBTSS11_LOCUS16284">
    <property type="protein sequence ID" value="CAJ1955738.1"/>
    <property type="gene ID" value="gene-AYBTSS11_LOCUS16284"/>
</dbReference>
<evidence type="ECO:0000313" key="4">
    <source>
        <dbReference type="EMBL" id="CAJ1955738.1"/>
    </source>
</evidence>
<accession>A0AA86SYJ0</accession>
<dbReference type="GO" id="GO:0032875">
    <property type="term" value="P:regulation of DNA endoreduplication"/>
    <property type="evidence" value="ECO:0007669"/>
    <property type="project" value="InterPro"/>
</dbReference>
<keyword evidence="5" id="KW-1185">Reference proteome</keyword>
<organism evidence="4 5">
    <name type="scientific">Sphenostylis stenocarpa</name>
    <dbReference type="NCBI Taxonomy" id="92480"/>
    <lineage>
        <taxon>Eukaryota</taxon>
        <taxon>Viridiplantae</taxon>
        <taxon>Streptophyta</taxon>
        <taxon>Embryophyta</taxon>
        <taxon>Tracheophyta</taxon>
        <taxon>Spermatophyta</taxon>
        <taxon>Magnoliopsida</taxon>
        <taxon>eudicotyledons</taxon>
        <taxon>Gunneridae</taxon>
        <taxon>Pentapetalae</taxon>
        <taxon>rosids</taxon>
        <taxon>fabids</taxon>
        <taxon>Fabales</taxon>
        <taxon>Fabaceae</taxon>
        <taxon>Papilionoideae</taxon>
        <taxon>50 kb inversion clade</taxon>
        <taxon>NPAAA clade</taxon>
        <taxon>indigoferoid/millettioid clade</taxon>
        <taxon>Phaseoleae</taxon>
        <taxon>Sphenostylis</taxon>
    </lineage>
</organism>
<dbReference type="PANTHER" id="PTHR33142">
    <property type="entry name" value="CYCLIN-DEPENDENT PROTEIN KINASE INHIBITOR SMR13"/>
    <property type="match status" value="1"/>
</dbReference>
<dbReference type="GO" id="GO:0005634">
    <property type="term" value="C:nucleus"/>
    <property type="evidence" value="ECO:0007669"/>
    <property type="project" value="TreeGrafter"/>
</dbReference>
<dbReference type="Proteomes" id="UP001189624">
    <property type="component" value="Chromosome 5"/>
</dbReference>
<dbReference type="EMBL" id="OY731402">
    <property type="protein sequence ID" value="CAJ1955738.1"/>
    <property type="molecule type" value="Genomic_DNA"/>
</dbReference>
<evidence type="ECO:0000256" key="3">
    <source>
        <dbReference type="SAM" id="MobiDB-lite"/>
    </source>
</evidence>
<keyword evidence="1" id="KW-0649">Protein kinase inhibitor</keyword>
<sequence length="163" mass="18028">MGVSSNPKIFLSDKDLKGPNLVDPELALFIQEDRHLVKLKHLSLQETLQKEDQNQHNNIIVTKPVCPITLKLDIPSSYVGSENDDDSFDDGYTTPTSSDNKIPLILQCPGAPKKTKPKPATKRKACRRRVVLDLSQDLESLFPVPYVVDLGGGGGVNKRVKHC</sequence>
<protein>
    <submittedName>
        <fullName evidence="4">Uncharacterized protein</fullName>
    </submittedName>
</protein>
<evidence type="ECO:0000313" key="5">
    <source>
        <dbReference type="Proteomes" id="UP001189624"/>
    </source>
</evidence>
<dbReference type="PANTHER" id="PTHR33142:SF66">
    <property type="entry name" value="CYCLIN-DEPENDENT PROTEIN KINASE INHIBITOR SMR3"/>
    <property type="match status" value="1"/>
</dbReference>
<evidence type="ECO:0000256" key="2">
    <source>
        <dbReference type="ARBA" id="ARBA00023306"/>
    </source>
</evidence>
<keyword evidence="2" id="KW-0131">Cell cycle</keyword>
<proteinExistence type="predicted"/>
<name>A0AA86SYJ0_9FABA</name>
<dbReference type="GO" id="GO:0004860">
    <property type="term" value="F:protein kinase inhibitor activity"/>
    <property type="evidence" value="ECO:0007669"/>
    <property type="project" value="UniProtKB-KW"/>
</dbReference>